<evidence type="ECO:0000259" key="1">
    <source>
        <dbReference type="Pfam" id="PF04965"/>
    </source>
</evidence>
<name>A0A9X2A719_9FLAO</name>
<dbReference type="Proteomes" id="UP001139344">
    <property type="component" value="Unassembled WGS sequence"/>
</dbReference>
<evidence type="ECO:0000313" key="2">
    <source>
        <dbReference type="EMBL" id="MCG9972585.1"/>
    </source>
</evidence>
<proteinExistence type="predicted"/>
<organism evidence="2 3">
    <name type="scientific">Christiangramia crocea</name>
    <dbReference type="NCBI Taxonomy" id="2904124"/>
    <lineage>
        <taxon>Bacteria</taxon>
        <taxon>Pseudomonadati</taxon>
        <taxon>Bacteroidota</taxon>
        <taxon>Flavobacteriia</taxon>
        <taxon>Flavobacteriales</taxon>
        <taxon>Flavobacteriaceae</taxon>
        <taxon>Christiangramia</taxon>
    </lineage>
</organism>
<dbReference type="AlphaFoldDB" id="A0A9X2A719"/>
<accession>A0A9X2A719</accession>
<reference evidence="2" key="1">
    <citation type="submission" date="2021-12" db="EMBL/GenBank/DDBJ databases">
        <title>Description of Gramella crocea sp. nov., a new bacterium isolated from activated sludge.</title>
        <authorList>
            <person name="Zhang X."/>
        </authorList>
    </citation>
    <scope>NUCLEOTIDE SEQUENCE</scope>
    <source>
        <strain evidence="2">YB25</strain>
    </source>
</reference>
<comment type="caution">
    <text evidence="2">The sequence shown here is derived from an EMBL/GenBank/DDBJ whole genome shotgun (WGS) entry which is preliminary data.</text>
</comment>
<keyword evidence="3" id="KW-1185">Reference proteome</keyword>
<dbReference type="SUPFAM" id="SSF160719">
    <property type="entry name" value="gpW/gp25-like"/>
    <property type="match status" value="1"/>
</dbReference>
<protein>
    <submittedName>
        <fullName evidence="2">GPW/gp25 family protein</fullName>
    </submittedName>
</protein>
<dbReference type="Pfam" id="PF04965">
    <property type="entry name" value="GPW_gp25"/>
    <property type="match status" value="1"/>
</dbReference>
<dbReference type="EMBL" id="JAJSON010000025">
    <property type="protein sequence ID" value="MCG9972585.1"/>
    <property type="molecule type" value="Genomic_DNA"/>
</dbReference>
<evidence type="ECO:0000313" key="3">
    <source>
        <dbReference type="Proteomes" id="UP001139344"/>
    </source>
</evidence>
<gene>
    <name evidence="2" type="ORF">LU635_13135</name>
</gene>
<sequence length="143" mass="16563">MEEKKSFTGTGWSFPPSFSKTGKSVEMVSDRKDIEESLHILLGTIKGERVLQPNYGCNLDEMVFESFNLTLKNFLIEMVKTAILYHEARIEPLQININDEFINEGRLLIEIDYLIRSTNSRYNMVYPYFLEEATEIIEIPSQG</sequence>
<dbReference type="Gene3D" id="3.10.450.40">
    <property type="match status" value="1"/>
</dbReference>
<feature type="domain" description="IraD/Gp25-like" evidence="1">
    <location>
        <begin position="29"/>
        <end position="119"/>
    </location>
</feature>
<dbReference type="InterPro" id="IPR007048">
    <property type="entry name" value="IraD/Gp25-like"/>
</dbReference>
<dbReference type="RefSeq" id="WP_240099951.1">
    <property type="nucleotide sequence ID" value="NZ_JAJSON010000025.1"/>
</dbReference>